<dbReference type="RefSeq" id="XP_008085278.1">
    <property type="nucleotide sequence ID" value="XM_008087087.1"/>
</dbReference>
<accession>S3CS76</accession>
<dbReference type="Pfam" id="PF20174">
    <property type="entry name" value="DUF6540"/>
    <property type="match status" value="1"/>
</dbReference>
<proteinExistence type="predicted"/>
<evidence type="ECO:0000313" key="1">
    <source>
        <dbReference type="EMBL" id="EPE27919.1"/>
    </source>
</evidence>
<dbReference type="KEGG" id="glz:GLAREA_04710"/>
<dbReference type="OrthoDB" id="2999773at2759"/>
<dbReference type="HOGENOM" id="CLU_099931_0_0_1"/>
<keyword evidence="2" id="KW-1185">Reference proteome</keyword>
<protein>
    <submittedName>
        <fullName evidence="1">Uncharacterized protein</fullName>
    </submittedName>
</protein>
<dbReference type="AlphaFoldDB" id="S3CS76"/>
<dbReference type="EMBL" id="KE145369">
    <property type="protein sequence ID" value="EPE27919.1"/>
    <property type="molecule type" value="Genomic_DNA"/>
</dbReference>
<sequence>MSANLFLLTYPTRASRINGTRTHWALFIPSSTTQTVGTLIQVLGTPFTGYGLEFKRNYNTSTISERFTQHLLGEIDVEFAPHEEDVGTASTSIDVNPRNEIEKVAKRVEVPGVSKEPLNPNVGRRCQEWTREVVEVLITKGILRDDSWQVLDSVKSLEIPSAGAVATSSG</sequence>
<dbReference type="OMA" id="DKSHIAY"/>
<evidence type="ECO:0000313" key="2">
    <source>
        <dbReference type="Proteomes" id="UP000016922"/>
    </source>
</evidence>
<gene>
    <name evidence="1" type="ORF">GLAREA_04710</name>
</gene>
<reference evidence="1 2" key="1">
    <citation type="journal article" date="2013" name="BMC Genomics">
        <title>Genomics-driven discovery of the pneumocandin biosynthetic gene cluster in the fungus Glarea lozoyensis.</title>
        <authorList>
            <person name="Chen L."/>
            <person name="Yue Q."/>
            <person name="Zhang X."/>
            <person name="Xiang M."/>
            <person name="Wang C."/>
            <person name="Li S."/>
            <person name="Che Y."/>
            <person name="Ortiz-Lopez F.J."/>
            <person name="Bills G.F."/>
            <person name="Liu X."/>
            <person name="An Z."/>
        </authorList>
    </citation>
    <scope>NUCLEOTIDE SEQUENCE [LARGE SCALE GENOMIC DNA]</scope>
    <source>
        <strain evidence="2">ATCC 20868 / MF5171</strain>
    </source>
</reference>
<dbReference type="eggNOG" id="ENOG502SSCH">
    <property type="taxonomic scope" value="Eukaryota"/>
</dbReference>
<name>S3CS76_GLAL2</name>
<organism evidence="1 2">
    <name type="scientific">Glarea lozoyensis (strain ATCC 20868 / MF5171)</name>
    <dbReference type="NCBI Taxonomy" id="1116229"/>
    <lineage>
        <taxon>Eukaryota</taxon>
        <taxon>Fungi</taxon>
        <taxon>Dikarya</taxon>
        <taxon>Ascomycota</taxon>
        <taxon>Pezizomycotina</taxon>
        <taxon>Leotiomycetes</taxon>
        <taxon>Helotiales</taxon>
        <taxon>Helotiaceae</taxon>
        <taxon>Glarea</taxon>
    </lineage>
</organism>
<dbReference type="InterPro" id="IPR046670">
    <property type="entry name" value="DUF6540"/>
</dbReference>
<dbReference type="GeneID" id="19463765"/>
<dbReference type="Proteomes" id="UP000016922">
    <property type="component" value="Unassembled WGS sequence"/>
</dbReference>